<evidence type="ECO:0000256" key="7">
    <source>
        <dbReference type="ARBA" id="ARBA00022844"/>
    </source>
</evidence>
<evidence type="ECO:0000256" key="15">
    <source>
        <dbReference type="ARBA" id="ARBA00034860"/>
    </source>
</evidence>
<keyword evidence="4" id="KW-0597">Phosphoprotein</keyword>
<comment type="subcellular location">
    <subcellularLocation>
        <location evidence="2">Virion membrane</location>
        <topology evidence="2">Single-pass type III membrane protein</topology>
    </subcellularLocation>
</comment>
<accession>A0A2I6J1H2</accession>
<keyword evidence="9" id="KW-1133">Transmembrane helix</keyword>
<feature type="coiled-coil region" evidence="16">
    <location>
        <begin position="76"/>
        <end position="103"/>
    </location>
</feature>
<dbReference type="GO" id="GO:0046718">
    <property type="term" value="P:symbiont entry into host cell"/>
    <property type="evidence" value="ECO:0007669"/>
    <property type="project" value="UniProtKB-KW"/>
</dbReference>
<evidence type="ECO:0000256" key="6">
    <source>
        <dbReference type="ARBA" id="ARBA00022692"/>
    </source>
</evidence>
<keyword evidence="12" id="KW-1160">Virus entry into host cell</keyword>
<evidence type="ECO:0000256" key="14">
    <source>
        <dbReference type="ARBA" id="ARBA00034789"/>
    </source>
</evidence>
<dbReference type="EMBL" id="MG012795">
    <property type="protein sequence ID" value="AUL80305.1"/>
    <property type="molecule type" value="Genomic_DNA"/>
</dbReference>
<evidence type="ECO:0000256" key="9">
    <source>
        <dbReference type="ARBA" id="ARBA00022989"/>
    </source>
</evidence>
<evidence type="ECO:0000256" key="4">
    <source>
        <dbReference type="ARBA" id="ARBA00022553"/>
    </source>
</evidence>
<evidence type="ECO:0000256" key="1">
    <source>
        <dbReference type="ARBA" id="ARBA00004039"/>
    </source>
</evidence>
<keyword evidence="11" id="KW-1015">Disulfide bond</keyword>
<dbReference type="PRINTS" id="PR01847">
    <property type="entry name" value="VIRALFUSION"/>
</dbReference>
<dbReference type="GO" id="GO:0019031">
    <property type="term" value="C:viral envelope"/>
    <property type="evidence" value="ECO:0007669"/>
    <property type="project" value="InterPro"/>
</dbReference>
<evidence type="ECO:0000256" key="3">
    <source>
        <dbReference type="ARBA" id="ARBA00022506"/>
    </source>
</evidence>
<keyword evidence="8" id="KW-0426">Late protein</keyword>
<keyword evidence="6" id="KW-0812">Transmembrane</keyword>
<dbReference type="InterPro" id="IPR007664">
    <property type="entry name" value="Poxvirus_A28"/>
</dbReference>
<evidence type="ECO:0000256" key="2">
    <source>
        <dbReference type="ARBA" id="ARBA00004462"/>
    </source>
</evidence>
<evidence type="ECO:0000256" key="10">
    <source>
        <dbReference type="ARBA" id="ARBA00023136"/>
    </source>
</evidence>
<evidence type="ECO:0000256" key="16">
    <source>
        <dbReference type="SAM" id="Coils"/>
    </source>
</evidence>
<comment type="function">
    <text evidence="1">Envelope protein required for virus entry into host cell and for cell-cell fusion (syncytium formation).</text>
</comment>
<evidence type="ECO:0000256" key="8">
    <source>
        <dbReference type="ARBA" id="ARBA00022921"/>
    </source>
</evidence>
<comment type="subunit">
    <text evidence="14">Part of a stable entry-fusion complex (EFC) which is at least composed of proteins OPG143, OPG147, OPG155, OPG086, OPG094, OPG107, OPG104, and OPG099. Formation of the viral membrane is necessary for the assembly of the complex. Interacts directly with protein OPG107.</text>
</comment>
<keyword evidence="5" id="KW-1162">Viral penetration into host cytoplasm</keyword>
<evidence type="ECO:0000256" key="13">
    <source>
        <dbReference type="ARBA" id="ARBA00034750"/>
    </source>
</evidence>
<keyword evidence="16" id="KW-0175">Coiled coil</keyword>
<comment type="similarity">
    <text evidence="13">Belongs to the orthopoxvirus OPG155 protein family.</text>
</comment>
<evidence type="ECO:0000256" key="11">
    <source>
        <dbReference type="ARBA" id="ARBA00023157"/>
    </source>
</evidence>
<dbReference type="InterPro" id="IPR003436">
    <property type="entry name" value="Chordopox_Fusion/A27"/>
</dbReference>
<dbReference type="GO" id="GO:0019064">
    <property type="term" value="P:fusion of virus membrane with host plasma membrane"/>
    <property type="evidence" value="ECO:0007669"/>
    <property type="project" value="InterPro"/>
</dbReference>
<keyword evidence="7" id="KW-0946">Virion</keyword>
<proteinExistence type="inferred from homology"/>
<reference evidence="17" key="1">
    <citation type="journal article" date="2018" name="Emerg. Infect. Dis.">
        <title>Ocular Vaccinia Infection in Dairy Worker, Brazil.</title>
        <authorList>
            <person name="Teixeira Lima M."/>
            <person name="Pereira Oliveira G."/>
            <person name="Bretas de Oliveira D."/>
            <person name="Mesquita Vaz S."/>
            <person name="de Souza Trindade G."/>
            <person name="Santos Abrahao J."/>
            <person name="Geessien Kroon E."/>
        </authorList>
    </citation>
    <scope>NUCLEOTIDE SEQUENCE [LARGE SCALE GENOMIC DNA]</scope>
    <source>
        <strain evidence="17">CEyV1</strain>
    </source>
</reference>
<evidence type="ECO:0000256" key="12">
    <source>
        <dbReference type="ARBA" id="ARBA00023296"/>
    </source>
</evidence>
<keyword evidence="3" id="KW-1168">Fusion of virus membrane with host membrane</keyword>
<name>A0A2I6J1H2_VACCV</name>
<organism evidence="17">
    <name type="scientific">Vaccinia virus</name>
    <name type="common">VACV</name>
    <name type="synonym">Orthopoxvirus vaccinia</name>
    <dbReference type="NCBI Taxonomy" id="10245"/>
    <lineage>
        <taxon>Viruses</taxon>
        <taxon>Varidnaviria</taxon>
        <taxon>Bamfordvirae</taxon>
        <taxon>Nucleocytoviricota</taxon>
        <taxon>Pokkesviricetes</taxon>
        <taxon>Chitovirales</taxon>
        <taxon>Poxviridae</taxon>
        <taxon>Chordopoxvirinae</taxon>
        <taxon>Orthopoxvirus</taxon>
    </lineage>
</organism>
<keyword evidence="10" id="KW-0472">Membrane</keyword>
<evidence type="ECO:0000256" key="5">
    <source>
        <dbReference type="ARBA" id="ARBA00022595"/>
    </source>
</evidence>
<protein>
    <recommendedName>
        <fullName evidence="15">Envelope protein OPG155</fullName>
    </recommendedName>
</protein>
<dbReference type="Gene3D" id="1.20.5.110">
    <property type="match status" value="1"/>
</dbReference>
<dbReference type="Pfam" id="PF04584">
    <property type="entry name" value="Pox_A28"/>
    <property type="match status" value="1"/>
</dbReference>
<dbReference type="Proteomes" id="UP000270450">
    <property type="component" value="Segment"/>
</dbReference>
<dbReference type="GO" id="GO:0055036">
    <property type="term" value="C:virion membrane"/>
    <property type="evidence" value="ECO:0007669"/>
    <property type="project" value="UniProtKB-SubCell"/>
</dbReference>
<evidence type="ECO:0000313" key="17">
    <source>
        <dbReference type="EMBL" id="AUL80305.1"/>
    </source>
</evidence>
<dbReference type="Pfam" id="PF02346">
    <property type="entry name" value="Vac_Fusion"/>
    <property type="match status" value="1"/>
</dbReference>
<sequence>MQQCIDFTFSDVININIYNPCIVPNINIAECQFLKSVLLKDGTLFPGDDDSAIPATELFSTTAAKKPEAKRKAIVKADEDDNEESLKQRLTNLEKKITNVTTKVDQIKKCCKRNDEVLFRLENHAETLRAAMISPAKKIDVQTGRRPYE</sequence>